<protein>
    <submittedName>
        <fullName evidence="4">Ring finger protein 10</fullName>
    </submittedName>
</protein>
<name>A0A147B741_9ACAR</name>
<dbReference type="AlphaFoldDB" id="A0A147B741"/>
<feature type="non-terminal residue" evidence="4">
    <location>
        <position position="312"/>
    </location>
</feature>
<evidence type="ECO:0000256" key="3">
    <source>
        <dbReference type="SAM" id="MobiDB-lite"/>
    </source>
</evidence>
<reference evidence="4" key="1">
    <citation type="submission" date="2016-03" db="EMBL/GenBank/DDBJ databases">
        <title>Gut transcriptome analysis on engorged females of Ornithodoros mimon (Acari: Argasidae) and phylogenetic inferences of soft ticks.</title>
        <authorList>
            <person name="Landulfo G.A."/>
            <person name="Giovanni D."/>
            <person name="Carvalho E."/>
            <person name="Junqueira-de-Azevedo I."/>
            <person name="Patane J."/>
            <person name="Mendoca R."/>
            <person name="Barros-Battesti D."/>
        </authorList>
    </citation>
    <scope>NUCLEOTIDE SEQUENCE</scope>
    <source>
        <strain evidence="4">Females</strain>
        <tissue evidence="4">Gut</tissue>
    </source>
</reference>
<dbReference type="GO" id="GO:0000976">
    <property type="term" value="F:transcription cis-regulatory region binding"/>
    <property type="evidence" value="ECO:0007669"/>
    <property type="project" value="TreeGrafter"/>
</dbReference>
<dbReference type="GO" id="GO:0045944">
    <property type="term" value="P:positive regulation of transcription by RNA polymerase II"/>
    <property type="evidence" value="ECO:0007669"/>
    <property type="project" value="TreeGrafter"/>
</dbReference>
<accession>A0A147B741</accession>
<keyword evidence="2" id="KW-0963">Cytoplasm</keyword>
<feature type="region of interest" description="Disordered" evidence="3">
    <location>
        <begin position="58"/>
        <end position="80"/>
    </location>
</feature>
<proteinExistence type="predicted"/>
<dbReference type="GO" id="GO:0005737">
    <property type="term" value="C:cytoplasm"/>
    <property type="evidence" value="ECO:0007669"/>
    <property type="project" value="UniProtKB-SubCell"/>
</dbReference>
<evidence type="ECO:0000313" key="4">
    <source>
        <dbReference type="EMBL" id="JAR86574.1"/>
    </source>
</evidence>
<feature type="region of interest" description="Disordered" evidence="3">
    <location>
        <begin position="257"/>
        <end position="312"/>
    </location>
</feature>
<dbReference type="InterPro" id="IPR039739">
    <property type="entry name" value="MAG2/RNF10"/>
</dbReference>
<sequence length="312" mass="34468">VEAALQALGERRQLLHNHAVVNNLSNDLATLSTSDNAVDSHQTPGLPESTDMQFDREQNIIGPPNGDTEGGRRQRCVSTGSSDVAPDFVISAEDLELVEPDGGSHGVQDTSQDQKDSYYFYQSADGQAIFLHALNVRMLVRDYGPLEHCPSTFEAEIVDIEGTSVNADLRQRLRYLRHVPLTCEIKVVELKLESPLVTAETMEHFKQDLEKRRRLRTKRAREEKKRDRYLAQEELRRGGARPAARFNLNGLYQFPNHSNTLSSPAPAEVLPESDRNVASSSSASDVEGRPSSGSTHSGHDDDSVADGTPPKV</sequence>
<comment type="subcellular location">
    <subcellularLocation>
        <location evidence="1">Cytoplasm</location>
    </subcellularLocation>
</comment>
<dbReference type="PANTHER" id="PTHR12983:SF9">
    <property type="entry name" value="E3 UBIQUITIN-PROTEIN LIGASE RNF10"/>
    <property type="match status" value="1"/>
</dbReference>
<evidence type="ECO:0000256" key="1">
    <source>
        <dbReference type="ARBA" id="ARBA00004496"/>
    </source>
</evidence>
<dbReference type="EMBL" id="GEIB01001806">
    <property type="protein sequence ID" value="JAR86574.1"/>
    <property type="molecule type" value="Transcribed_RNA"/>
</dbReference>
<dbReference type="PANTHER" id="PTHR12983">
    <property type="entry name" value="RING FINGER 10 FAMILY MEMBER"/>
    <property type="match status" value="1"/>
</dbReference>
<organism evidence="4">
    <name type="scientific">Alectorobius mimon</name>
    <dbReference type="NCBI Taxonomy" id="360319"/>
    <lineage>
        <taxon>Eukaryota</taxon>
        <taxon>Metazoa</taxon>
        <taxon>Ecdysozoa</taxon>
        <taxon>Arthropoda</taxon>
        <taxon>Chelicerata</taxon>
        <taxon>Arachnida</taxon>
        <taxon>Acari</taxon>
        <taxon>Parasitiformes</taxon>
        <taxon>Ixodida</taxon>
        <taxon>Ixodoidea</taxon>
        <taxon>Argasidae</taxon>
        <taxon>Ornithodorinae</taxon>
        <taxon>Alectorobius</taxon>
    </lineage>
</organism>
<feature type="non-terminal residue" evidence="4">
    <location>
        <position position="1"/>
    </location>
</feature>
<evidence type="ECO:0000256" key="2">
    <source>
        <dbReference type="ARBA" id="ARBA00022490"/>
    </source>
</evidence>